<dbReference type="InParanoid" id="A8NTD0"/>
<name>A8NTD0_COPC7</name>
<keyword evidence="3" id="KW-1185">Reference proteome</keyword>
<dbReference type="Proteomes" id="UP000001861">
    <property type="component" value="Unassembled WGS sequence"/>
</dbReference>
<dbReference type="GeneID" id="6012738"/>
<dbReference type="HOGENOM" id="CLU_2263598_0_0_1"/>
<reference evidence="2 3" key="1">
    <citation type="journal article" date="2010" name="Proc. Natl. Acad. Sci. U.S.A.">
        <title>Insights into evolution of multicellular fungi from the assembled chromosomes of the mushroom Coprinopsis cinerea (Coprinus cinereus).</title>
        <authorList>
            <person name="Stajich J.E."/>
            <person name="Wilke S.K."/>
            <person name="Ahren D."/>
            <person name="Au C.H."/>
            <person name="Birren B.W."/>
            <person name="Borodovsky M."/>
            <person name="Burns C."/>
            <person name="Canback B."/>
            <person name="Casselton L.A."/>
            <person name="Cheng C.K."/>
            <person name="Deng J."/>
            <person name="Dietrich F.S."/>
            <person name="Fargo D.C."/>
            <person name="Farman M.L."/>
            <person name="Gathman A.C."/>
            <person name="Goldberg J."/>
            <person name="Guigo R."/>
            <person name="Hoegger P.J."/>
            <person name="Hooker J.B."/>
            <person name="Huggins A."/>
            <person name="James T.Y."/>
            <person name="Kamada T."/>
            <person name="Kilaru S."/>
            <person name="Kodira C."/>
            <person name="Kues U."/>
            <person name="Kupfer D."/>
            <person name="Kwan H.S."/>
            <person name="Lomsadze A."/>
            <person name="Li W."/>
            <person name="Lilly W.W."/>
            <person name="Ma L.J."/>
            <person name="Mackey A.J."/>
            <person name="Manning G."/>
            <person name="Martin F."/>
            <person name="Muraguchi H."/>
            <person name="Natvig D.O."/>
            <person name="Palmerini H."/>
            <person name="Ramesh M.A."/>
            <person name="Rehmeyer C.J."/>
            <person name="Roe B.A."/>
            <person name="Shenoy N."/>
            <person name="Stanke M."/>
            <person name="Ter-Hovhannisyan V."/>
            <person name="Tunlid A."/>
            <person name="Velagapudi R."/>
            <person name="Vision T.J."/>
            <person name="Zeng Q."/>
            <person name="Zolan M.E."/>
            <person name="Pukkila P.J."/>
        </authorList>
    </citation>
    <scope>NUCLEOTIDE SEQUENCE [LARGE SCALE GENOMIC DNA]</scope>
    <source>
        <strain evidence="3">Okayama-7 / 130 / ATCC MYA-4618 / FGSC 9003</strain>
    </source>
</reference>
<feature type="region of interest" description="Disordered" evidence="1">
    <location>
        <begin position="79"/>
        <end position="103"/>
    </location>
</feature>
<dbReference type="VEuPathDB" id="FungiDB:CC1G_06283"/>
<dbReference type="EMBL" id="AACS02000004">
    <property type="protein sequence ID" value="EAU85570.2"/>
    <property type="molecule type" value="Genomic_DNA"/>
</dbReference>
<proteinExistence type="predicted"/>
<sequence>MANVLSSTLMSRLVLNLRDPTLCSRFVYDSAECYTTDPVITSLQVGAHQSRYTYETMGGVSSILPSTNGHEAMQRPMIMSPRGFNNEHDSKDSTKGDRIDGTP</sequence>
<dbReference type="AlphaFoldDB" id="A8NTD0"/>
<evidence type="ECO:0000313" key="3">
    <source>
        <dbReference type="Proteomes" id="UP000001861"/>
    </source>
</evidence>
<comment type="caution">
    <text evidence="2">The sequence shown here is derived from an EMBL/GenBank/DDBJ whole genome shotgun (WGS) entry which is preliminary data.</text>
</comment>
<protein>
    <submittedName>
        <fullName evidence="2">Uncharacterized protein</fullName>
    </submittedName>
</protein>
<feature type="compositionally biased region" description="Basic and acidic residues" evidence="1">
    <location>
        <begin position="85"/>
        <end position="103"/>
    </location>
</feature>
<evidence type="ECO:0000256" key="1">
    <source>
        <dbReference type="SAM" id="MobiDB-lite"/>
    </source>
</evidence>
<dbReference type="KEGG" id="cci:CC1G_06283"/>
<accession>A8NTD0</accession>
<dbReference type="RefSeq" id="XP_001836198.2">
    <property type="nucleotide sequence ID" value="XM_001836146.2"/>
</dbReference>
<gene>
    <name evidence="2" type="ORF">CC1G_06283</name>
</gene>
<evidence type="ECO:0000313" key="2">
    <source>
        <dbReference type="EMBL" id="EAU85570.2"/>
    </source>
</evidence>
<organism evidence="2 3">
    <name type="scientific">Coprinopsis cinerea (strain Okayama-7 / 130 / ATCC MYA-4618 / FGSC 9003)</name>
    <name type="common">Inky cap fungus</name>
    <name type="synonym">Hormographiella aspergillata</name>
    <dbReference type="NCBI Taxonomy" id="240176"/>
    <lineage>
        <taxon>Eukaryota</taxon>
        <taxon>Fungi</taxon>
        <taxon>Dikarya</taxon>
        <taxon>Basidiomycota</taxon>
        <taxon>Agaricomycotina</taxon>
        <taxon>Agaricomycetes</taxon>
        <taxon>Agaricomycetidae</taxon>
        <taxon>Agaricales</taxon>
        <taxon>Agaricineae</taxon>
        <taxon>Psathyrellaceae</taxon>
        <taxon>Coprinopsis</taxon>
    </lineage>
</organism>